<evidence type="ECO:0000313" key="2">
    <source>
        <dbReference type="Proteomes" id="UP001459277"/>
    </source>
</evidence>
<accession>A0AAW2CC34</accession>
<dbReference type="AlphaFoldDB" id="A0AAW2CC34"/>
<sequence>MENGRNSFEDFFFLFQVLAKRLSKPELEKWAAVSWGIWNARNKFYFEKIQVHPKAILDGAVVFLNEYQKLVAAQRNS</sequence>
<protein>
    <submittedName>
        <fullName evidence="1">Uncharacterized protein</fullName>
    </submittedName>
</protein>
<keyword evidence="2" id="KW-1185">Reference proteome</keyword>
<dbReference type="EMBL" id="JAZDWU010000008">
    <property type="protein sequence ID" value="KAK9994444.1"/>
    <property type="molecule type" value="Genomic_DNA"/>
</dbReference>
<gene>
    <name evidence="1" type="ORF">SO802_024147</name>
</gene>
<organism evidence="1 2">
    <name type="scientific">Lithocarpus litseifolius</name>
    <dbReference type="NCBI Taxonomy" id="425828"/>
    <lineage>
        <taxon>Eukaryota</taxon>
        <taxon>Viridiplantae</taxon>
        <taxon>Streptophyta</taxon>
        <taxon>Embryophyta</taxon>
        <taxon>Tracheophyta</taxon>
        <taxon>Spermatophyta</taxon>
        <taxon>Magnoliopsida</taxon>
        <taxon>eudicotyledons</taxon>
        <taxon>Gunneridae</taxon>
        <taxon>Pentapetalae</taxon>
        <taxon>rosids</taxon>
        <taxon>fabids</taxon>
        <taxon>Fagales</taxon>
        <taxon>Fagaceae</taxon>
        <taxon>Lithocarpus</taxon>
    </lineage>
</organism>
<evidence type="ECO:0000313" key="1">
    <source>
        <dbReference type="EMBL" id="KAK9994444.1"/>
    </source>
</evidence>
<reference evidence="1 2" key="1">
    <citation type="submission" date="2024-01" db="EMBL/GenBank/DDBJ databases">
        <title>A telomere-to-telomere, gap-free genome of sweet tea (Lithocarpus litseifolius).</title>
        <authorList>
            <person name="Zhou J."/>
        </authorList>
    </citation>
    <scope>NUCLEOTIDE SEQUENCE [LARGE SCALE GENOMIC DNA]</scope>
    <source>
        <strain evidence="1">Zhou-2022a</strain>
        <tissue evidence="1">Leaf</tissue>
    </source>
</reference>
<dbReference type="Proteomes" id="UP001459277">
    <property type="component" value="Unassembled WGS sequence"/>
</dbReference>
<name>A0AAW2CC34_9ROSI</name>
<proteinExistence type="predicted"/>
<comment type="caution">
    <text evidence="1">The sequence shown here is derived from an EMBL/GenBank/DDBJ whole genome shotgun (WGS) entry which is preliminary data.</text>
</comment>